<accession>A0A6N9NJ82</accession>
<dbReference type="Gene3D" id="3.40.630.30">
    <property type="match status" value="1"/>
</dbReference>
<dbReference type="SUPFAM" id="SSF55729">
    <property type="entry name" value="Acyl-CoA N-acyltransferases (Nat)"/>
    <property type="match status" value="1"/>
</dbReference>
<dbReference type="PANTHER" id="PTHR41368">
    <property type="entry name" value="PROTEIN YGHO"/>
    <property type="match status" value="1"/>
</dbReference>
<evidence type="ECO:0000313" key="1">
    <source>
        <dbReference type="EMBL" id="NBG65983.1"/>
    </source>
</evidence>
<dbReference type="PANTHER" id="PTHR41368:SF1">
    <property type="entry name" value="PROTEIN YGHO"/>
    <property type="match status" value="1"/>
</dbReference>
<organism evidence="1 2">
    <name type="scientific">Acidiluteibacter ferrifornacis</name>
    <dbReference type="NCBI Taxonomy" id="2692424"/>
    <lineage>
        <taxon>Bacteria</taxon>
        <taxon>Pseudomonadati</taxon>
        <taxon>Bacteroidota</taxon>
        <taxon>Flavobacteriia</taxon>
        <taxon>Flavobacteriales</taxon>
        <taxon>Cryomorphaceae</taxon>
        <taxon>Acidiluteibacter</taxon>
    </lineage>
</organism>
<dbReference type="InterPro" id="IPR039968">
    <property type="entry name" value="BcerS-like"/>
</dbReference>
<dbReference type="EMBL" id="WWNE01000006">
    <property type="protein sequence ID" value="NBG65983.1"/>
    <property type="molecule type" value="Genomic_DNA"/>
</dbReference>
<keyword evidence="2" id="KW-1185">Reference proteome</keyword>
<reference evidence="1 2" key="1">
    <citation type="submission" date="2019-12" db="EMBL/GenBank/DDBJ databases">
        <authorList>
            <person name="Zhao J."/>
        </authorList>
    </citation>
    <scope>NUCLEOTIDE SEQUENCE [LARGE SCALE GENOMIC DNA]</scope>
    <source>
        <strain evidence="1 2">S-15</strain>
    </source>
</reference>
<dbReference type="InterPro" id="IPR016181">
    <property type="entry name" value="Acyl_CoA_acyltransferase"/>
</dbReference>
<dbReference type="AlphaFoldDB" id="A0A6N9NJ82"/>
<evidence type="ECO:0008006" key="3">
    <source>
        <dbReference type="Google" id="ProtNLM"/>
    </source>
</evidence>
<sequence length="387" mass="45762">MNILEVNDKKNIKEFLDFPNRLYKNDPNWIPHLRQDIEKVFDKKTNKYFRHGEAIRWILKDNENKTIGRIAAFINQKTSKGFKQPTGGIGFFECINNQEAAFCMFDTAKKWLEDRGMEAMDGPINFGEKDKYWGLVTQNFTAPPYYCQNYNPEYYVPFFENYGFKVYYEQYIYSRNTTDELAEVLIDKANRIAKNPAYTFKTIDKSDLYKYAEDFRIIYNRAWVKHEAFKSMEHKQAMTIMKTIKPILDEDLIHFAYYNDVPVGFFIALPEINQIFKRIGDNFNWWGKLKFVVYQKLGVMDTFFGLAFGIDPAHQGKGLEGALFNSIKKQVAIKNKYKDVVITWIGDFNPKMIHVIENLGAEKLRTLCTYRYLFDREKPFERTKVIT</sequence>
<protein>
    <recommendedName>
        <fullName evidence="3">N-acetyltransferase domain-containing protein</fullName>
    </recommendedName>
</protein>
<dbReference type="RefSeq" id="WP_160632933.1">
    <property type="nucleotide sequence ID" value="NZ_WWNE01000006.1"/>
</dbReference>
<comment type="caution">
    <text evidence="1">The sequence shown here is derived from an EMBL/GenBank/DDBJ whole genome shotgun (WGS) entry which is preliminary data.</text>
</comment>
<evidence type="ECO:0000313" key="2">
    <source>
        <dbReference type="Proteomes" id="UP000470771"/>
    </source>
</evidence>
<proteinExistence type="predicted"/>
<dbReference type="Proteomes" id="UP000470771">
    <property type="component" value="Unassembled WGS sequence"/>
</dbReference>
<gene>
    <name evidence="1" type="ORF">GQN54_07610</name>
</gene>
<name>A0A6N9NJ82_9FLAO</name>